<evidence type="ECO:0000259" key="5">
    <source>
        <dbReference type="PROSITE" id="PS51900"/>
    </source>
</evidence>
<dbReference type="InterPro" id="IPR002104">
    <property type="entry name" value="Integrase_catalytic"/>
</dbReference>
<evidence type="ECO:0000313" key="6">
    <source>
        <dbReference type="EMBL" id="GAI62261.1"/>
    </source>
</evidence>
<dbReference type="Pfam" id="PF14659">
    <property type="entry name" value="Phage_int_SAM_3"/>
    <property type="match status" value="1"/>
</dbReference>
<dbReference type="InterPro" id="IPR013762">
    <property type="entry name" value="Integrase-like_cat_sf"/>
</dbReference>
<evidence type="ECO:0000256" key="2">
    <source>
        <dbReference type="ARBA" id="ARBA00023125"/>
    </source>
</evidence>
<dbReference type="PROSITE" id="PS51900">
    <property type="entry name" value="CB"/>
    <property type="match status" value="1"/>
</dbReference>
<dbReference type="AlphaFoldDB" id="X1R5D3"/>
<dbReference type="InterPro" id="IPR004107">
    <property type="entry name" value="Integrase_SAM-like_N"/>
</dbReference>
<organism evidence="6">
    <name type="scientific">marine sediment metagenome</name>
    <dbReference type="NCBI Taxonomy" id="412755"/>
    <lineage>
        <taxon>unclassified sequences</taxon>
        <taxon>metagenomes</taxon>
        <taxon>ecological metagenomes</taxon>
    </lineage>
</organism>
<dbReference type="InterPro" id="IPR011010">
    <property type="entry name" value="DNA_brk_join_enz"/>
</dbReference>
<keyword evidence="1" id="KW-0229">DNA integration</keyword>
<feature type="domain" description="Tyr recombinase" evidence="4">
    <location>
        <begin position="175"/>
        <end position="372"/>
    </location>
</feature>
<proteinExistence type="predicted"/>
<dbReference type="GO" id="GO:0006310">
    <property type="term" value="P:DNA recombination"/>
    <property type="evidence" value="ECO:0007669"/>
    <property type="project" value="UniProtKB-KW"/>
</dbReference>
<dbReference type="PROSITE" id="PS51898">
    <property type="entry name" value="TYR_RECOMBINASE"/>
    <property type="match status" value="1"/>
</dbReference>
<protein>
    <recommendedName>
        <fullName evidence="7">Tyr recombinase domain-containing protein</fullName>
    </recommendedName>
</protein>
<dbReference type="InterPro" id="IPR010998">
    <property type="entry name" value="Integrase_recombinase_N"/>
</dbReference>
<dbReference type="GO" id="GO:0003677">
    <property type="term" value="F:DNA binding"/>
    <property type="evidence" value="ECO:0007669"/>
    <property type="project" value="UniProtKB-KW"/>
</dbReference>
<keyword evidence="3" id="KW-0233">DNA recombination</keyword>
<evidence type="ECO:0000259" key="4">
    <source>
        <dbReference type="PROSITE" id="PS51898"/>
    </source>
</evidence>
<comment type="caution">
    <text evidence="6">The sequence shown here is derived from an EMBL/GenBank/DDBJ whole genome shotgun (WGS) entry which is preliminary data.</text>
</comment>
<dbReference type="PANTHER" id="PTHR30349:SF41">
    <property type="entry name" value="INTEGRASE_RECOMBINASE PROTEIN MJ0367-RELATED"/>
    <property type="match status" value="1"/>
</dbReference>
<evidence type="ECO:0000256" key="3">
    <source>
        <dbReference type="ARBA" id="ARBA00023172"/>
    </source>
</evidence>
<evidence type="ECO:0008006" key="7">
    <source>
        <dbReference type="Google" id="ProtNLM"/>
    </source>
</evidence>
<dbReference type="PANTHER" id="PTHR30349">
    <property type="entry name" value="PHAGE INTEGRASE-RELATED"/>
    <property type="match status" value="1"/>
</dbReference>
<feature type="domain" description="Core-binding (CB)" evidence="5">
    <location>
        <begin position="64"/>
        <end position="154"/>
    </location>
</feature>
<dbReference type="SUPFAM" id="SSF56349">
    <property type="entry name" value="DNA breaking-rejoining enzymes"/>
    <property type="match status" value="1"/>
</dbReference>
<sequence>MEGSIRQRSKGSWEITIDAGRDPATGKRQRHFESVKGTKRDAQQRLHELLLSVEQGVYIKPTRISLGEWLGDWLNSYVATNCSLATIRSYETEVRCHLIPALGAIPLTHLQPQHLQSYYAHALSQGRVDGKGGLSARTVQYDDHILSNALSHAVKMGLLVRNVADAVDPPRPEKKNMATLLPEDVPRFLETAHETPYYELFYTALYTGMRLGELLGLRWCDVDLDMASLSVVQALYKHSGVCKMVRPKSSHSRRQIALSPSLALLLRQHRGEQQARGILLGKPLADTDLVFCRTNGKPIEPAVVSHTHATVLKKAGLPHIRFHDLRHTHATLMLKQGVHPKIVSERLGHSSVAITVPKIGEGEEERQLVAMAIILLMLNTNGSFGDITIGEGLEEMAGVIDQERIRNLENQIKLLTPKKP</sequence>
<keyword evidence="2" id="KW-0238">DNA-binding</keyword>
<dbReference type="EMBL" id="BARW01000293">
    <property type="protein sequence ID" value="GAI62261.1"/>
    <property type="molecule type" value="Genomic_DNA"/>
</dbReference>
<dbReference type="InterPro" id="IPR044068">
    <property type="entry name" value="CB"/>
</dbReference>
<reference evidence="6" key="1">
    <citation type="journal article" date="2014" name="Front. Microbiol.">
        <title>High frequency of phylogenetically diverse reductive dehalogenase-homologous genes in deep subseafloor sedimentary metagenomes.</title>
        <authorList>
            <person name="Kawai M."/>
            <person name="Futagami T."/>
            <person name="Toyoda A."/>
            <person name="Takaki Y."/>
            <person name="Nishi S."/>
            <person name="Hori S."/>
            <person name="Arai W."/>
            <person name="Tsubouchi T."/>
            <person name="Morono Y."/>
            <person name="Uchiyama I."/>
            <person name="Ito T."/>
            <person name="Fujiyama A."/>
            <person name="Inagaki F."/>
            <person name="Takami H."/>
        </authorList>
    </citation>
    <scope>NUCLEOTIDE SEQUENCE</scope>
    <source>
        <strain evidence="6">Expedition CK06-06</strain>
    </source>
</reference>
<dbReference type="CDD" id="cd01189">
    <property type="entry name" value="INT_ICEBs1_C_like"/>
    <property type="match status" value="1"/>
</dbReference>
<dbReference type="GO" id="GO:0015074">
    <property type="term" value="P:DNA integration"/>
    <property type="evidence" value="ECO:0007669"/>
    <property type="project" value="UniProtKB-KW"/>
</dbReference>
<dbReference type="Gene3D" id="1.10.150.130">
    <property type="match status" value="1"/>
</dbReference>
<dbReference type="Pfam" id="PF00589">
    <property type="entry name" value="Phage_integrase"/>
    <property type="match status" value="1"/>
</dbReference>
<gene>
    <name evidence="6" type="ORF">S12H4_01464</name>
</gene>
<name>X1R5D3_9ZZZZ</name>
<dbReference type="InterPro" id="IPR050090">
    <property type="entry name" value="Tyrosine_recombinase_XerCD"/>
</dbReference>
<accession>X1R5D3</accession>
<dbReference type="Gene3D" id="1.10.443.10">
    <property type="entry name" value="Intergrase catalytic core"/>
    <property type="match status" value="1"/>
</dbReference>
<evidence type="ECO:0000256" key="1">
    <source>
        <dbReference type="ARBA" id="ARBA00022908"/>
    </source>
</evidence>